<gene>
    <name evidence="7" type="ORF">HERILL_LOCUS15267</name>
</gene>
<dbReference type="CDD" id="cd05380">
    <property type="entry name" value="CAP_euk"/>
    <property type="match status" value="1"/>
</dbReference>
<keyword evidence="3" id="KW-0964">Secreted</keyword>
<dbReference type="PIRSF" id="PIRSF038921">
    <property type="entry name" value="P14a"/>
    <property type="match status" value="1"/>
</dbReference>
<dbReference type="OrthoDB" id="8050673at2759"/>
<feature type="signal peptide" evidence="5">
    <location>
        <begin position="1"/>
        <end position="20"/>
    </location>
</feature>
<dbReference type="Pfam" id="PF00188">
    <property type="entry name" value="CAP"/>
    <property type="match status" value="1"/>
</dbReference>
<dbReference type="SUPFAM" id="SSF55797">
    <property type="entry name" value="PR-1-like"/>
    <property type="match status" value="1"/>
</dbReference>
<dbReference type="Proteomes" id="UP000594454">
    <property type="component" value="Chromosome 6"/>
</dbReference>
<feature type="domain" description="SCP" evidence="6">
    <location>
        <begin position="58"/>
        <end position="217"/>
    </location>
</feature>
<reference evidence="7 8" key="1">
    <citation type="submission" date="2020-11" db="EMBL/GenBank/DDBJ databases">
        <authorList>
            <person name="Wallbank WR R."/>
            <person name="Pardo Diaz C."/>
            <person name="Kozak K."/>
            <person name="Martin S."/>
            <person name="Jiggins C."/>
            <person name="Moest M."/>
            <person name="Warren A I."/>
            <person name="Generalovic N T."/>
            <person name="Byers J.R.P. K."/>
            <person name="Montejo-Kovacevich G."/>
            <person name="Yen C E."/>
        </authorList>
    </citation>
    <scope>NUCLEOTIDE SEQUENCE [LARGE SCALE GENOMIC DNA]</scope>
</reference>
<dbReference type="InterPro" id="IPR034763">
    <property type="entry name" value="P14a_insect"/>
</dbReference>
<dbReference type="GO" id="GO:0005576">
    <property type="term" value="C:extracellular region"/>
    <property type="evidence" value="ECO:0007669"/>
    <property type="project" value="UniProtKB-SubCell"/>
</dbReference>
<dbReference type="AlphaFoldDB" id="A0A7R8Z0Y8"/>
<protein>
    <recommendedName>
        <fullName evidence="6">SCP domain-containing protein</fullName>
    </recommendedName>
</protein>
<organism evidence="7 8">
    <name type="scientific">Hermetia illucens</name>
    <name type="common">Black soldier fly</name>
    <dbReference type="NCBI Taxonomy" id="343691"/>
    <lineage>
        <taxon>Eukaryota</taxon>
        <taxon>Metazoa</taxon>
        <taxon>Ecdysozoa</taxon>
        <taxon>Arthropoda</taxon>
        <taxon>Hexapoda</taxon>
        <taxon>Insecta</taxon>
        <taxon>Pterygota</taxon>
        <taxon>Neoptera</taxon>
        <taxon>Endopterygota</taxon>
        <taxon>Diptera</taxon>
        <taxon>Brachycera</taxon>
        <taxon>Stratiomyomorpha</taxon>
        <taxon>Stratiomyidae</taxon>
        <taxon>Hermetiinae</taxon>
        <taxon>Hermetia</taxon>
    </lineage>
</organism>
<dbReference type="InterPro" id="IPR035940">
    <property type="entry name" value="CAP_sf"/>
</dbReference>
<dbReference type="InParanoid" id="A0A7R8Z0Y8"/>
<evidence type="ECO:0000256" key="3">
    <source>
        <dbReference type="ARBA" id="ARBA00022525"/>
    </source>
</evidence>
<evidence type="ECO:0000256" key="2">
    <source>
        <dbReference type="ARBA" id="ARBA00009923"/>
    </source>
</evidence>
<evidence type="ECO:0000313" key="7">
    <source>
        <dbReference type="EMBL" id="CAD7092944.1"/>
    </source>
</evidence>
<feature type="chain" id="PRO_5031017001" description="SCP domain-containing protein" evidence="5">
    <location>
        <begin position="21"/>
        <end position="253"/>
    </location>
</feature>
<name>A0A7R8Z0Y8_HERIL</name>
<evidence type="ECO:0000313" key="8">
    <source>
        <dbReference type="Proteomes" id="UP000594454"/>
    </source>
</evidence>
<dbReference type="EMBL" id="LR899014">
    <property type="protein sequence ID" value="CAD7092944.1"/>
    <property type="molecule type" value="Genomic_DNA"/>
</dbReference>
<dbReference type="SMART" id="SM00198">
    <property type="entry name" value="SCP"/>
    <property type="match status" value="1"/>
</dbReference>
<keyword evidence="8" id="KW-1185">Reference proteome</keyword>
<evidence type="ECO:0000256" key="4">
    <source>
        <dbReference type="ARBA" id="ARBA00022729"/>
    </source>
</evidence>
<evidence type="ECO:0000256" key="5">
    <source>
        <dbReference type="SAM" id="SignalP"/>
    </source>
</evidence>
<proteinExistence type="inferred from homology"/>
<dbReference type="Gene3D" id="3.40.33.10">
    <property type="entry name" value="CAP"/>
    <property type="match status" value="1"/>
</dbReference>
<sequence>MEGIPKVLLIAAILAMPVSAQDYCSGDICDPGDRHIDCNNSGKFASRCPATARIINITPQKSLILQMVNVRRNRVATGGLSGFKKAIRMPTVQWSNDLARLAALSAKRCSTEFDQCRNTITFKRVAQLVFNQYSIGSININYREHIIKMIQTWFTKYQNANAGRMETFTKANPVYSAFAILVNQRVTHIGCGTVTFKQNRRLDVITICNFASRNMPGTAVYQAGDTASNCTTGTNPTYPGLCSIDEAVDPNAD</sequence>
<evidence type="ECO:0000256" key="1">
    <source>
        <dbReference type="ARBA" id="ARBA00004613"/>
    </source>
</evidence>
<comment type="subcellular location">
    <subcellularLocation>
        <location evidence="1">Secreted</location>
    </subcellularLocation>
</comment>
<evidence type="ECO:0000259" key="6">
    <source>
        <dbReference type="SMART" id="SM00198"/>
    </source>
</evidence>
<comment type="similarity">
    <text evidence="2">Belongs to the CRISP family.</text>
</comment>
<accession>A0A7R8Z0Y8</accession>
<dbReference type="FunCoup" id="A0A7R8Z0Y8">
    <property type="interactions" value="25"/>
</dbReference>
<dbReference type="InterPro" id="IPR014044">
    <property type="entry name" value="CAP_dom"/>
</dbReference>
<keyword evidence="4 5" id="KW-0732">Signal</keyword>